<dbReference type="EMBL" id="JAWDGP010005779">
    <property type="protein sequence ID" value="KAK3752201.1"/>
    <property type="molecule type" value="Genomic_DNA"/>
</dbReference>
<accession>A0AAE0YNP4</accession>
<comment type="caution">
    <text evidence="9">The sequence shown here is derived from an EMBL/GenBank/DDBJ whole genome shotgun (WGS) entry which is preliminary data.</text>
</comment>
<dbReference type="GO" id="GO:0019706">
    <property type="term" value="F:protein-cysteine S-palmitoyltransferase activity"/>
    <property type="evidence" value="ECO:0007669"/>
    <property type="project" value="UniProtKB-EC"/>
</dbReference>
<dbReference type="PROSITE" id="PS50216">
    <property type="entry name" value="DHHC"/>
    <property type="match status" value="1"/>
</dbReference>
<dbReference type="GO" id="GO:0005794">
    <property type="term" value="C:Golgi apparatus"/>
    <property type="evidence" value="ECO:0007669"/>
    <property type="project" value="TreeGrafter"/>
</dbReference>
<keyword evidence="5 7" id="KW-0472">Membrane</keyword>
<comment type="subcellular location">
    <subcellularLocation>
        <location evidence="1">Membrane</location>
        <topology evidence="1">Multi-pass membrane protein</topology>
    </subcellularLocation>
</comment>
<dbReference type="GO" id="GO:0016020">
    <property type="term" value="C:membrane"/>
    <property type="evidence" value="ECO:0007669"/>
    <property type="project" value="UniProtKB-SubCell"/>
</dbReference>
<dbReference type="Pfam" id="PF01529">
    <property type="entry name" value="DHHC"/>
    <property type="match status" value="1"/>
</dbReference>
<proteinExistence type="inferred from homology"/>
<comment type="domain">
    <text evidence="7">The DHHC domain is required for palmitoyltransferase activity.</text>
</comment>
<keyword evidence="10" id="KW-1185">Reference proteome</keyword>
<keyword evidence="2 7" id="KW-0808">Transferase</keyword>
<feature type="transmembrane region" description="Helical" evidence="7">
    <location>
        <begin position="309"/>
        <end position="332"/>
    </location>
</feature>
<comment type="catalytic activity">
    <reaction evidence="7">
        <text>L-cysteinyl-[protein] + hexadecanoyl-CoA = S-hexadecanoyl-L-cysteinyl-[protein] + CoA</text>
        <dbReference type="Rhea" id="RHEA:36683"/>
        <dbReference type="Rhea" id="RHEA-COMP:10131"/>
        <dbReference type="Rhea" id="RHEA-COMP:11032"/>
        <dbReference type="ChEBI" id="CHEBI:29950"/>
        <dbReference type="ChEBI" id="CHEBI:57287"/>
        <dbReference type="ChEBI" id="CHEBI:57379"/>
        <dbReference type="ChEBI" id="CHEBI:74151"/>
        <dbReference type="EC" id="2.3.1.225"/>
    </reaction>
</comment>
<evidence type="ECO:0000256" key="3">
    <source>
        <dbReference type="ARBA" id="ARBA00022692"/>
    </source>
</evidence>
<evidence type="ECO:0000259" key="8">
    <source>
        <dbReference type="Pfam" id="PF01529"/>
    </source>
</evidence>
<feature type="domain" description="Palmitoyltransferase DHHC" evidence="8">
    <location>
        <begin position="212"/>
        <end position="350"/>
    </location>
</feature>
<dbReference type="InterPro" id="IPR039859">
    <property type="entry name" value="PFA4/ZDH16/20/ERF2-like"/>
</dbReference>
<dbReference type="GO" id="GO:0006612">
    <property type="term" value="P:protein targeting to membrane"/>
    <property type="evidence" value="ECO:0007669"/>
    <property type="project" value="TreeGrafter"/>
</dbReference>
<evidence type="ECO:0000256" key="7">
    <source>
        <dbReference type="RuleBase" id="RU079119"/>
    </source>
</evidence>
<dbReference type="PANTHER" id="PTHR22883">
    <property type="entry name" value="ZINC FINGER DHHC DOMAIN CONTAINING PROTEIN"/>
    <property type="match status" value="1"/>
</dbReference>
<keyword evidence="4 7" id="KW-1133">Transmembrane helix</keyword>
<dbReference type="EC" id="2.3.1.225" evidence="7"/>
<dbReference type="AlphaFoldDB" id="A0AAE0YNP4"/>
<dbReference type="Proteomes" id="UP001283361">
    <property type="component" value="Unassembled WGS sequence"/>
</dbReference>
<evidence type="ECO:0000256" key="4">
    <source>
        <dbReference type="ARBA" id="ARBA00022989"/>
    </source>
</evidence>
<gene>
    <name evidence="9" type="ORF">RRG08_021065</name>
</gene>
<dbReference type="GO" id="GO:0005783">
    <property type="term" value="C:endoplasmic reticulum"/>
    <property type="evidence" value="ECO:0007669"/>
    <property type="project" value="TreeGrafter"/>
</dbReference>
<keyword evidence="3 7" id="KW-0812">Transmembrane</keyword>
<comment type="similarity">
    <text evidence="7">Belongs to the DHHC palmitoyltransferase family.</text>
</comment>
<evidence type="ECO:0000256" key="2">
    <source>
        <dbReference type="ARBA" id="ARBA00022679"/>
    </source>
</evidence>
<evidence type="ECO:0000256" key="5">
    <source>
        <dbReference type="ARBA" id="ARBA00023136"/>
    </source>
</evidence>
<evidence type="ECO:0000313" key="10">
    <source>
        <dbReference type="Proteomes" id="UP001283361"/>
    </source>
</evidence>
<reference evidence="9" key="1">
    <citation type="journal article" date="2023" name="G3 (Bethesda)">
        <title>A reference genome for the long-term kleptoplast-retaining sea slug Elysia crispata morphotype clarki.</title>
        <authorList>
            <person name="Eastman K.E."/>
            <person name="Pendleton A.L."/>
            <person name="Shaikh M.A."/>
            <person name="Suttiyut T."/>
            <person name="Ogas R."/>
            <person name="Tomko P."/>
            <person name="Gavelis G."/>
            <person name="Widhalm J.R."/>
            <person name="Wisecaver J.H."/>
        </authorList>
    </citation>
    <scope>NUCLEOTIDE SEQUENCE</scope>
    <source>
        <strain evidence="9">ECLA1</strain>
    </source>
</reference>
<feature type="transmembrane region" description="Helical" evidence="7">
    <location>
        <begin position="255"/>
        <end position="274"/>
    </location>
</feature>
<name>A0AAE0YNP4_9GAST</name>
<dbReference type="InterPro" id="IPR001594">
    <property type="entry name" value="Palmitoyltrfase_DHHC"/>
</dbReference>
<organism evidence="9 10">
    <name type="scientific">Elysia crispata</name>
    <name type="common">lettuce slug</name>
    <dbReference type="NCBI Taxonomy" id="231223"/>
    <lineage>
        <taxon>Eukaryota</taxon>
        <taxon>Metazoa</taxon>
        <taxon>Spiralia</taxon>
        <taxon>Lophotrochozoa</taxon>
        <taxon>Mollusca</taxon>
        <taxon>Gastropoda</taxon>
        <taxon>Heterobranchia</taxon>
        <taxon>Euthyneura</taxon>
        <taxon>Panpulmonata</taxon>
        <taxon>Sacoglossa</taxon>
        <taxon>Placobranchoidea</taxon>
        <taxon>Plakobranchidae</taxon>
        <taxon>Elysia</taxon>
    </lineage>
</organism>
<evidence type="ECO:0000256" key="1">
    <source>
        <dbReference type="ARBA" id="ARBA00004141"/>
    </source>
</evidence>
<evidence type="ECO:0000256" key="6">
    <source>
        <dbReference type="ARBA" id="ARBA00023315"/>
    </source>
</evidence>
<feature type="transmembrane region" description="Helical" evidence="7">
    <location>
        <begin position="59"/>
        <end position="77"/>
    </location>
</feature>
<dbReference type="PANTHER" id="PTHR22883:SF386">
    <property type="entry name" value="PALMITOYLTRANSFERASE"/>
    <property type="match status" value="1"/>
</dbReference>
<sequence length="400" mass="45680">MTSGRLMRSHPTLTSREDHLRQINVWAPVVLAVVFGIAGIYGVGVAIPALYDSCAWRRGMQMLACLSFMELLSHWYLTRFTDASYTRNMHSMEITISSLDHKHLTYRPQPLDTLVPSNSAIDQSRCFDSLLVITNSDCLAEAGSSSNREPGVNYIDHYSENDRKRLLECNNGAQINPVPVNNQRELWDVQRDSKAITALSNSQRNTWAWLNCATCELSIPPRCRHCPVCRKCILKRHHHCFFTGVCIGAANQRHFLAFMFWAMVVTVFGTAHMLSYTFGPLLATGQVCHWDLIPVVVLYRAILGYTDVLLFPLCVTFWIVIAFTVAAIIFFFRSIVLTVIGLTDVEYAKNVKIVDTRRIPERLRHVMGENWLLNFIVPYRRQTKLNEDAVGWPYIKRFSS</sequence>
<evidence type="ECO:0000313" key="9">
    <source>
        <dbReference type="EMBL" id="KAK3752201.1"/>
    </source>
</evidence>
<keyword evidence="6 7" id="KW-0012">Acyltransferase</keyword>
<feature type="transmembrane region" description="Helical" evidence="7">
    <location>
        <begin position="25"/>
        <end position="47"/>
    </location>
</feature>
<protein>
    <recommendedName>
        <fullName evidence="7">Palmitoyltransferase</fullName>
        <ecNumber evidence="7">2.3.1.225</ecNumber>
    </recommendedName>
</protein>